<keyword evidence="1" id="KW-0732">Signal</keyword>
<feature type="signal peptide" evidence="1">
    <location>
        <begin position="1"/>
        <end position="21"/>
    </location>
</feature>
<accession>A0A844XAG9</accession>
<dbReference type="Proteomes" id="UP000461409">
    <property type="component" value="Unassembled WGS sequence"/>
</dbReference>
<dbReference type="RefSeq" id="WP_160484210.1">
    <property type="nucleotide sequence ID" value="NZ_WUBR01000001.1"/>
</dbReference>
<evidence type="ECO:0000256" key="1">
    <source>
        <dbReference type="SAM" id="SignalP"/>
    </source>
</evidence>
<dbReference type="InterPro" id="IPR011990">
    <property type="entry name" value="TPR-like_helical_dom_sf"/>
</dbReference>
<keyword evidence="3" id="KW-1185">Reference proteome</keyword>
<sequence>MIARVTIAGLALLMAIVACFAQLDQQSRLDPSYALMVPDAFSGNAARERAKMELQLGQGQAALASATMQIKHRPLPAESLTILALSAISAGEEEPATDALSAASRRGWREPIAQLASAESALSQGQYQGAAQRIAALMAMGTLSAPTEELLGRLLQTPEGQQAFAERLAAFGRWQNNALLTGYRAGGASAWASTLARANELGADFNCNRLGLLAKKYGGHQNAADLAKFWPGDCKSS</sequence>
<evidence type="ECO:0000313" key="2">
    <source>
        <dbReference type="EMBL" id="MWV26525.1"/>
    </source>
</evidence>
<reference evidence="2 3" key="1">
    <citation type="submission" date="2019-12" db="EMBL/GenBank/DDBJ databases">
        <authorList>
            <person name="Lee S.D."/>
        </authorList>
    </citation>
    <scope>NUCLEOTIDE SEQUENCE [LARGE SCALE GENOMIC DNA]</scope>
    <source>
        <strain evidence="2 3">GH3-10</strain>
    </source>
</reference>
<reference evidence="2 3" key="2">
    <citation type="submission" date="2020-02" db="EMBL/GenBank/DDBJ databases">
        <title>Erythrobacter dongmakensis sp. nov., isolated from a tidal mudflat.</title>
        <authorList>
            <person name="Kim I.S."/>
        </authorList>
    </citation>
    <scope>NUCLEOTIDE SEQUENCE [LARGE SCALE GENOMIC DNA]</scope>
    <source>
        <strain evidence="2 3">GH3-10</strain>
    </source>
</reference>
<proteinExistence type="predicted"/>
<dbReference type="EMBL" id="WUBR01000001">
    <property type="protein sequence ID" value="MWV26525.1"/>
    <property type="molecule type" value="Genomic_DNA"/>
</dbReference>
<comment type="caution">
    <text evidence="2">The sequence shown here is derived from an EMBL/GenBank/DDBJ whole genome shotgun (WGS) entry which is preliminary data.</text>
</comment>
<feature type="chain" id="PRO_5032808738" description="Sel1 repeat family protein" evidence="1">
    <location>
        <begin position="22"/>
        <end position="237"/>
    </location>
</feature>
<evidence type="ECO:0000313" key="3">
    <source>
        <dbReference type="Proteomes" id="UP000461409"/>
    </source>
</evidence>
<dbReference type="AlphaFoldDB" id="A0A844XAG9"/>
<protein>
    <recommendedName>
        <fullName evidence="4">Sel1 repeat family protein</fullName>
    </recommendedName>
</protein>
<gene>
    <name evidence="2" type="ORF">GRF63_01285</name>
</gene>
<dbReference type="PROSITE" id="PS51257">
    <property type="entry name" value="PROKAR_LIPOPROTEIN"/>
    <property type="match status" value="1"/>
</dbReference>
<dbReference type="SUPFAM" id="SSF48452">
    <property type="entry name" value="TPR-like"/>
    <property type="match status" value="1"/>
</dbReference>
<evidence type="ECO:0008006" key="4">
    <source>
        <dbReference type="Google" id="ProtNLM"/>
    </source>
</evidence>
<name>A0A844XAG9_9SPHN</name>
<organism evidence="2 3">
    <name type="scientific">Aurantiacibacter rhizosphaerae</name>
    <dbReference type="NCBI Taxonomy" id="2691582"/>
    <lineage>
        <taxon>Bacteria</taxon>
        <taxon>Pseudomonadati</taxon>
        <taxon>Pseudomonadota</taxon>
        <taxon>Alphaproteobacteria</taxon>
        <taxon>Sphingomonadales</taxon>
        <taxon>Erythrobacteraceae</taxon>
        <taxon>Aurantiacibacter</taxon>
    </lineage>
</organism>